<accession>A0AAV7QGB4</accession>
<reference evidence="1" key="1">
    <citation type="journal article" date="2022" name="bioRxiv">
        <title>Sequencing and chromosome-scale assembly of the giantPleurodeles waltlgenome.</title>
        <authorList>
            <person name="Brown T."/>
            <person name="Elewa A."/>
            <person name="Iarovenko S."/>
            <person name="Subramanian E."/>
            <person name="Araus A.J."/>
            <person name="Petzold A."/>
            <person name="Susuki M."/>
            <person name="Suzuki K.-i.T."/>
            <person name="Hayashi T."/>
            <person name="Toyoda A."/>
            <person name="Oliveira C."/>
            <person name="Osipova E."/>
            <person name="Leigh N.D."/>
            <person name="Simon A."/>
            <person name="Yun M.H."/>
        </authorList>
    </citation>
    <scope>NUCLEOTIDE SEQUENCE</scope>
    <source>
        <strain evidence="1">20211129_DDA</strain>
        <tissue evidence="1">Liver</tissue>
    </source>
</reference>
<dbReference type="Proteomes" id="UP001066276">
    <property type="component" value="Chromosome 6"/>
</dbReference>
<name>A0AAV7QGB4_PLEWA</name>
<proteinExistence type="predicted"/>
<dbReference type="AlphaFoldDB" id="A0AAV7QGB4"/>
<evidence type="ECO:0000313" key="2">
    <source>
        <dbReference type="Proteomes" id="UP001066276"/>
    </source>
</evidence>
<sequence>MALVPCDPAVSMDPVGQDVMGRLHSLAITLRDISDVPAMSDLGYRLRSFRTERTMEPEQATVWHQAVVLVVTEVRTGVAEVGELARN</sequence>
<comment type="caution">
    <text evidence="1">The sequence shown here is derived from an EMBL/GenBank/DDBJ whole genome shotgun (WGS) entry which is preliminary data.</text>
</comment>
<dbReference type="EMBL" id="JANPWB010000010">
    <property type="protein sequence ID" value="KAJ1139501.1"/>
    <property type="molecule type" value="Genomic_DNA"/>
</dbReference>
<organism evidence="1 2">
    <name type="scientific">Pleurodeles waltl</name>
    <name type="common">Iberian ribbed newt</name>
    <dbReference type="NCBI Taxonomy" id="8319"/>
    <lineage>
        <taxon>Eukaryota</taxon>
        <taxon>Metazoa</taxon>
        <taxon>Chordata</taxon>
        <taxon>Craniata</taxon>
        <taxon>Vertebrata</taxon>
        <taxon>Euteleostomi</taxon>
        <taxon>Amphibia</taxon>
        <taxon>Batrachia</taxon>
        <taxon>Caudata</taxon>
        <taxon>Salamandroidea</taxon>
        <taxon>Salamandridae</taxon>
        <taxon>Pleurodelinae</taxon>
        <taxon>Pleurodeles</taxon>
    </lineage>
</organism>
<keyword evidence="2" id="KW-1185">Reference proteome</keyword>
<protein>
    <submittedName>
        <fullName evidence="1">Uncharacterized protein</fullName>
    </submittedName>
</protein>
<evidence type="ECO:0000313" key="1">
    <source>
        <dbReference type="EMBL" id="KAJ1139501.1"/>
    </source>
</evidence>
<gene>
    <name evidence="1" type="ORF">NDU88_005872</name>
</gene>